<gene>
    <name evidence="2" type="ORF">B0I35DRAFT_363341</name>
</gene>
<dbReference type="AlphaFoldDB" id="A0A8K0SIW1"/>
<dbReference type="PANTHER" id="PTHR24133">
    <property type="entry name" value="ANKYRIN DOMAIN-CONTAINING"/>
    <property type="match status" value="1"/>
</dbReference>
<dbReference type="PANTHER" id="PTHR24133:SF40">
    <property type="entry name" value="ANKYRIN REPEAT DOMAIN 44"/>
    <property type="match status" value="1"/>
</dbReference>
<dbReference type="InterPro" id="IPR052391">
    <property type="entry name" value="E3_Ligase-Neurotoxin"/>
</dbReference>
<dbReference type="PROSITE" id="PS50088">
    <property type="entry name" value="ANK_REPEAT"/>
    <property type="match status" value="2"/>
</dbReference>
<dbReference type="Proteomes" id="UP000813444">
    <property type="component" value="Unassembled WGS sequence"/>
</dbReference>
<evidence type="ECO:0000256" key="1">
    <source>
        <dbReference type="PROSITE-ProRule" id="PRU00023"/>
    </source>
</evidence>
<dbReference type="OrthoDB" id="341259at2759"/>
<dbReference type="Pfam" id="PF12796">
    <property type="entry name" value="Ank_2"/>
    <property type="match status" value="2"/>
</dbReference>
<evidence type="ECO:0000313" key="3">
    <source>
        <dbReference type="Proteomes" id="UP000813444"/>
    </source>
</evidence>
<keyword evidence="3" id="KW-1185">Reference proteome</keyword>
<reference evidence="2" key="1">
    <citation type="journal article" date="2021" name="Nat. Commun.">
        <title>Genetic determinants of endophytism in the Arabidopsis root mycobiome.</title>
        <authorList>
            <person name="Mesny F."/>
            <person name="Miyauchi S."/>
            <person name="Thiergart T."/>
            <person name="Pickel B."/>
            <person name="Atanasova L."/>
            <person name="Karlsson M."/>
            <person name="Huettel B."/>
            <person name="Barry K.W."/>
            <person name="Haridas S."/>
            <person name="Chen C."/>
            <person name="Bauer D."/>
            <person name="Andreopoulos W."/>
            <person name="Pangilinan J."/>
            <person name="LaButti K."/>
            <person name="Riley R."/>
            <person name="Lipzen A."/>
            <person name="Clum A."/>
            <person name="Drula E."/>
            <person name="Henrissat B."/>
            <person name="Kohler A."/>
            <person name="Grigoriev I.V."/>
            <person name="Martin F.M."/>
            <person name="Hacquard S."/>
        </authorList>
    </citation>
    <scope>NUCLEOTIDE SEQUENCE</scope>
    <source>
        <strain evidence="2">MPI-CAGE-CH-0235</strain>
    </source>
</reference>
<dbReference type="SMART" id="SM00248">
    <property type="entry name" value="ANK"/>
    <property type="match status" value="5"/>
</dbReference>
<dbReference type="EMBL" id="JAGPNK010000023">
    <property type="protein sequence ID" value="KAH7304418.1"/>
    <property type="molecule type" value="Genomic_DNA"/>
</dbReference>
<name>A0A8K0SIW1_9HYPO</name>
<evidence type="ECO:0000313" key="2">
    <source>
        <dbReference type="EMBL" id="KAH7304418.1"/>
    </source>
</evidence>
<accession>A0A8K0SIW1</accession>
<feature type="repeat" description="ANK" evidence="1">
    <location>
        <begin position="110"/>
        <end position="142"/>
    </location>
</feature>
<dbReference type="Gene3D" id="1.25.40.20">
    <property type="entry name" value="Ankyrin repeat-containing domain"/>
    <property type="match status" value="1"/>
</dbReference>
<dbReference type="SUPFAM" id="SSF48403">
    <property type="entry name" value="Ankyrin repeat"/>
    <property type="match status" value="1"/>
</dbReference>
<keyword evidence="1" id="KW-0040">ANK repeat</keyword>
<sequence length="199" mass="21763">MLEKSNVTISAESLGEALVEASEKGHGAIIRKLLDEGADTNVICGFRNMDALATASARGDKVLARLLIERGAVVNKEVDRQVLPLEAAAKNGQQDIVRLLLEHGADVNIRNGSAIRLAARGGYEEIVQRLLENGANSNARGYYYEYYCTALEAALSGGHASMARMLLFRNANVNIYRDNERNQEKYQVLLDALIKSSIL</sequence>
<comment type="caution">
    <text evidence="2">The sequence shown here is derived from an EMBL/GenBank/DDBJ whole genome shotgun (WGS) entry which is preliminary data.</text>
</comment>
<proteinExistence type="predicted"/>
<dbReference type="InterPro" id="IPR036770">
    <property type="entry name" value="Ankyrin_rpt-contain_sf"/>
</dbReference>
<dbReference type="InterPro" id="IPR002110">
    <property type="entry name" value="Ankyrin_rpt"/>
</dbReference>
<feature type="repeat" description="ANK" evidence="1">
    <location>
        <begin position="80"/>
        <end position="112"/>
    </location>
</feature>
<protein>
    <submittedName>
        <fullName evidence="2">Ankyrin repeat domain-containing protein</fullName>
    </submittedName>
</protein>
<organism evidence="2 3">
    <name type="scientific">Stachybotrys elegans</name>
    <dbReference type="NCBI Taxonomy" id="80388"/>
    <lineage>
        <taxon>Eukaryota</taxon>
        <taxon>Fungi</taxon>
        <taxon>Dikarya</taxon>
        <taxon>Ascomycota</taxon>
        <taxon>Pezizomycotina</taxon>
        <taxon>Sordariomycetes</taxon>
        <taxon>Hypocreomycetidae</taxon>
        <taxon>Hypocreales</taxon>
        <taxon>Stachybotryaceae</taxon>
        <taxon>Stachybotrys</taxon>
    </lineage>
</organism>
<dbReference type="PROSITE" id="PS50297">
    <property type="entry name" value="ANK_REP_REGION"/>
    <property type="match status" value="2"/>
</dbReference>